<keyword evidence="1" id="KW-0732">Signal</keyword>
<dbReference type="EMBL" id="KV878682">
    <property type="protein sequence ID" value="OJJ73880.1"/>
    <property type="molecule type" value="Genomic_DNA"/>
</dbReference>
<protein>
    <submittedName>
        <fullName evidence="2">Uncharacterized protein</fullName>
    </submittedName>
</protein>
<evidence type="ECO:0000256" key="1">
    <source>
        <dbReference type="SAM" id="SignalP"/>
    </source>
</evidence>
<sequence>MGLCFALLQLQLQIASFYYNDFRAVQPNPCPSEVPADSGVLYIGAGVLVSDLPLATRSLGTWVTLDRSVPRCPHNGCVTVPVVVISTIHPSKATQTPML</sequence>
<proteinExistence type="predicted"/>
<dbReference type="RefSeq" id="XP_067481128.1">
    <property type="nucleotide sequence ID" value="XM_067624612.1"/>
</dbReference>
<evidence type="ECO:0000313" key="3">
    <source>
        <dbReference type="Proteomes" id="UP000184499"/>
    </source>
</evidence>
<evidence type="ECO:0000313" key="2">
    <source>
        <dbReference type="EMBL" id="OJJ73880.1"/>
    </source>
</evidence>
<dbReference type="Proteomes" id="UP000184499">
    <property type="component" value="Unassembled WGS sequence"/>
</dbReference>
<accession>A0A1L9UQJ7</accession>
<dbReference type="AlphaFoldDB" id="A0A1L9UQJ7"/>
<gene>
    <name evidence="2" type="ORF">ASPBRDRAFT_41630</name>
</gene>
<name>A0A1L9UQJ7_ASPBC</name>
<organism evidence="2 3">
    <name type="scientific">Aspergillus brasiliensis (strain CBS 101740 / IMI 381727 / IBT 21946)</name>
    <dbReference type="NCBI Taxonomy" id="767769"/>
    <lineage>
        <taxon>Eukaryota</taxon>
        <taxon>Fungi</taxon>
        <taxon>Dikarya</taxon>
        <taxon>Ascomycota</taxon>
        <taxon>Pezizomycotina</taxon>
        <taxon>Eurotiomycetes</taxon>
        <taxon>Eurotiomycetidae</taxon>
        <taxon>Eurotiales</taxon>
        <taxon>Aspergillaceae</taxon>
        <taxon>Aspergillus</taxon>
        <taxon>Aspergillus subgen. Circumdati</taxon>
    </lineage>
</organism>
<feature type="chain" id="PRO_5013154757" evidence="1">
    <location>
        <begin position="18"/>
        <end position="99"/>
    </location>
</feature>
<dbReference type="GeneID" id="93577100"/>
<reference evidence="3" key="1">
    <citation type="journal article" date="2017" name="Genome Biol.">
        <title>Comparative genomics reveals high biological diversity and specific adaptations in the industrially and medically important fungal genus Aspergillus.</title>
        <authorList>
            <person name="de Vries R.P."/>
            <person name="Riley R."/>
            <person name="Wiebenga A."/>
            <person name="Aguilar-Osorio G."/>
            <person name="Amillis S."/>
            <person name="Uchima C.A."/>
            <person name="Anderluh G."/>
            <person name="Asadollahi M."/>
            <person name="Askin M."/>
            <person name="Barry K."/>
            <person name="Battaglia E."/>
            <person name="Bayram O."/>
            <person name="Benocci T."/>
            <person name="Braus-Stromeyer S.A."/>
            <person name="Caldana C."/>
            <person name="Canovas D."/>
            <person name="Cerqueira G.C."/>
            <person name="Chen F."/>
            <person name="Chen W."/>
            <person name="Choi C."/>
            <person name="Clum A."/>
            <person name="Dos Santos R.A."/>
            <person name="Damasio A.R."/>
            <person name="Diallinas G."/>
            <person name="Emri T."/>
            <person name="Fekete E."/>
            <person name="Flipphi M."/>
            <person name="Freyberg S."/>
            <person name="Gallo A."/>
            <person name="Gournas C."/>
            <person name="Habgood R."/>
            <person name="Hainaut M."/>
            <person name="Harispe M.L."/>
            <person name="Henrissat B."/>
            <person name="Hilden K.S."/>
            <person name="Hope R."/>
            <person name="Hossain A."/>
            <person name="Karabika E."/>
            <person name="Karaffa L."/>
            <person name="Karanyi Z."/>
            <person name="Krasevec N."/>
            <person name="Kuo A."/>
            <person name="Kusch H."/>
            <person name="LaButti K."/>
            <person name="Lagendijk E.L."/>
            <person name="Lapidus A."/>
            <person name="Levasseur A."/>
            <person name="Lindquist E."/>
            <person name="Lipzen A."/>
            <person name="Logrieco A.F."/>
            <person name="MacCabe A."/>
            <person name="Maekelae M.R."/>
            <person name="Malavazi I."/>
            <person name="Melin P."/>
            <person name="Meyer V."/>
            <person name="Mielnichuk N."/>
            <person name="Miskei M."/>
            <person name="Molnar A.P."/>
            <person name="Mule G."/>
            <person name="Ngan C.Y."/>
            <person name="Orejas M."/>
            <person name="Orosz E."/>
            <person name="Ouedraogo J.P."/>
            <person name="Overkamp K.M."/>
            <person name="Park H.-S."/>
            <person name="Perrone G."/>
            <person name="Piumi F."/>
            <person name="Punt P.J."/>
            <person name="Ram A.F."/>
            <person name="Ramon A."/>
            <person name="Rauscher S."/>
            <person name="Record E."/>
            <person name="Riano-Pachon D.M."/>
            <person name="Robert V."/>
            <person name="Roehrig J."/>
            <person name="Ruller R."/>
            <person name="Salamov A."/>
            <person name="Salih N.S."/>
            <person name="Samson R.A."/>
            <person name="Sandor E."/>
            <person name="Sanguinetti M."/>
            <person name="Schuetze T."/>
            <person name="Sepcic K."/>
            <person name="Shelest E."/>
            <person name="Sherlock G."/>
            <person name="Sophianopoulou V."/>
            <person name="Squina F.M."/>
            <person name="Sun H."/>
            <person name="Susca A."/>
            <person name="Todd R.B."/>
            <person name="Tsang A."/>
            <person name="Unkles S.E."/>
            <person name="van de Wiele N."/>
            <person name="van Rossen-Uffink D."/>
            <person name="Oliveira J.V."/>
            <person name="Vesth T.C."/>
            <person name="Visser J."/>
            <person name="Yu J.-H."/>
            <person name="Zhou M."/>
            <person name="Andersen M.R."/>
            <person name="Archer D.B."/>
            <person name="Baker S.E."/>
            <person name="Benoit I."/>
            <person name="Brakhage A.A."/>
            <person name="Braus G.H."/>
            <person name="Fischer R."/>
            <person name="Frisvad J.C."/>
            <person name="Goldman G.H."/>
            <person name="Houbraken J."/>
            <person name="Oakley B."/>
            <person name="Pocsi I."/>
            <person name="Scazzocchio C."/>
            <person name="Seiboth B."/>
            <person name="vanKuyk P.A."/>
            <person name="Wortman J."/>
            <person name="Dyer P.S."/>
            <person name="Grigoriev I.V."/>
        </authorList>
    </citation>
    <scope>NUCLEOTIDE SEQUENCE [LARGE SCALE GENOMIC DNA]</scope>
    <source>
        <strain evidence="3">CBS 101740 / IMI 381727 / IBT 21946</strain>
    </source>
</reference>
<dbReference type="VEuPathDB" id="FungiDB:ASPBRDRAFT_41630"/>
<feature type="signal peptide" evidence="1">
    <location>
        <begin position="1"/>
        <end position="17"/>
    </location>
</feature>
<keyword evidence="3" id="KW-1185">Reference proteome</keyword>